<evidence type="ECO:0000256" key="1">
    <source>
        <dbReference type="ARBA" id="ARBA00006974"/>
    </source>
</evidence>
<reference evidence="4 5" key="1">
    <citation type="journal article" date="2023" name="Hortic Res">
        <title>Pangenome of water caltrop reveals structural variations and asymmetric subgenome divergence after allopolyploidization.</title>
        <authorList>
            <person name="Zhang X."/>
            <person name="Chen Y."/>
            <person name="Wang L."/>
            <person name="Yuan Y."/>
            <person name="Fang M."/>
            <person name="Shi L."/>
            <person name="Lu R."/>
            <person name="Comes H.P."/>
            <person name="Ma Y."/>
            <person name="Chen Y."/>
            <person name="Huang G."/>
            <person name="Zhou Y."/>
            <person name="Zheng Z."/>
            <person name="Qiu Y."/>
        </authorList>
    </citation>
    <scope>NUCLEOTIDE SEQUENCE [LARGE SCALE GENOMIC DNA]</scope>
    <source>
        <tissue evidence="4">Roots</tissue>
    </source>
</reference>
<dbReference type="EMBL" id="JAXIOK010000017">
    <property type="protein sequence ID" value="KAK4751373.1"/>
    <property type="molecule type" value="Genomic_DNA"/>
</dbReference>
<keyword evidence="3" id="KW-0341">Growth regulation</keyword>
<evidence type="ECO:0000313" key="5">
    <source>
        <dbReference type="Proteomes" id="UP001345219"/>
    </source>
</evidence>
<dbReference type="PANTHER" id="PTHR31374:SF183">
    <property type="entry name" value="SAUR-LIKE AUXIN-RESPONSIVE PROTEIN FAMILY"/>
    <property type="match status" value="1"/>
</dbReference>
<evidence type="ECO:0000256" key="2">
    <source>
        <dbReference type="ARBA" id="ARBA00022473"/>
    </source>
</evidence>
<evidence type="ECO:0000313" key="4">
    <source>
        <dbReference type="EMBL" id="KAK4751373.1"/>
    </source>
</evidence>
<sequence length="169" mass="18721">MSSAAEEVAGKSSKIRRIVRLRQMLLGWRRKAHLSAAAAACRVPSDVPAGHVAVCVGASRRRFIVRAVHLNHPVFQSLLLQAEEVYGFSNRSGPLEIPCEEAFFQEALRIVSRPASSSDLPVHTVDHEDLQRCCNESRLHIWIESRPLLHGRSIKLLGEEPARESESGG</sequence>
<dbReference type="GO" id="GO:0009733">
    <property type="term" value="P:response to auxin"/>
    <property type="evidence" value="ECO:0007669"/>
    <property type="project" value="InterPro"/>
</dbReference>
<organism evidence="4 5">
    <name type="scientific">Trapa incisa</name>
    <dbReference type="NCBI Taxonomy" id="236973"/>
    <lineage>
        <taxon>Eukaryota</taxon>
        <taxon>Viridiplantae</taxon>
        <taxon>Streptophyta</taxon>
        <taxon>Embryophyta</taxon>
        <taxon>Tracheophyta</taxon>
        <taxon>Spermatophyta</taxon>
        <taxon>Magnoliopsida</taxon>
        <taxon>eudicotyledons</taxon>
        <taxon>Gunneridae</taxon>
        <taxon>Pentapetalae</taxon>
        <taxon>rosids</taxon>
        <taxon>malvids</taxon>
        <taxon>Myrtales</taxon>
        <taxon>Lythraceae</taxon>
        <taxon>Trapa</taxon>
    </lineage>
</organism>
<dbReference type="InterPro" id="IPR003676">
    <property type="entry name" value="SAUR_fam"/>
</dbReference>
<evidence type="ECO:0000256" key="3">
    <source>
        <dbReference type="ARBA" id="ARBA00022604"/>
    </source>
</evidence>
<gene>
    <name evidence="4" type="ORF">SAY87_004855</name>
</gene>
<accession>A0AAN7JVB4</accession>
<keyword evidence="2" id="KW-0217">Developmental protein</keyword>
<name>A0AAN7JVB4_9MYRT</name>
<dbReference type="AlphaFoldDB" id="A0AAN7JVB4"/>
<proteinExistence type="inferred from homology"/>
<dbReference type="Proteomes" id="UP001345219">
    <property type="component" value="Chromosome 4"/>
</dbReference>
<protein>
    <submittedName>
        <fullName evidence="4">Uncharacterized protein</fullName>
    </submittedName>
</protein>
<dbReference type="Pfam" id="PF02519">
    <property type="entry name" value="Auxin_inducible"/>
    <property type="match status" value="1"/>
</dbReference>
<comment type="similarity">
    <text evidence="1">Belongs to the ARG7 family.</text>
</comment>
<keyword evidence="5" id="KW-1185">Reference proteome</keyword>
<comment type="caution">
    <text evidence="4">The sequence shown here is derived from an EMBL/GenBank/DDBJ whole genome shotgun (WGS) entry which is preliminary data.</text>
</comment>
<dbReference type="PANTHER" id="PTHR31374">
    <property type="entry name" value="AUXIN-INDUCED PROTEIN-LIKE-RELATED"/>
    <property type="match status" value="1"/>
</dbReference>